<reference evidence="1" key="1">
    <citation type="submission" date="2021-01" db="EMBL/GenBank/DDBJ databases">
        <authorList>
            <consortium name="Genoscope - CEA"/>
            <person name="William W."/>
        </authorList>
    </citation>
    <scope>NUCLEOTIDE SEQUENCE</scope>
</reference>
<accession>A0A8S1Q7G4</accession>
<evidence type="ECO:0000313" key="2">
    <source>
        <dbReference type="Proteomes" id="UP000692954"/>
    </source>
</evidence>
<keyword evidence="2" id="KW-1185">Reference proteome</keyword>
<evidence type="ECO:0000313" key="1">
    <source>
        <dbReference type="EMBL" id="CAD8111145.1"/>
    </source>
</evidence>
<dbReference type="Proteomes" id="UP000692954">
    <property type="component" value="Unassembled WGS sequence"/>
</dbReference>
<name>A0A8S1Q7G4_9CILI</name>
<proteinExistence type="predicted"/>
<protein>
    <submittedName>
        <fullName evidence="1">Uncharacterized protein</fullName>
    </submittedName>
</protein>
<dbReference type="AlphaFoldDB" id="A0A8S1Q7G4"/>
<dbReference type="EMBL" id="CAJJDN010000097">
    <property type="protein sequence ID" value="CAD8111145.1"/>
    <property type="molecule type" value="Genomic_DNA"/>
</dbReference>
<comment type="caution">
    <text evidence="1">The sequence shown here is derived from an EMBL/GenBank/DDBJ whole genome shotgun (WGS) entry which is preliminary data.</text>
</comment>
<sequence length="80" mass="9430">MEYFLLNYQKYKNVYCSAPNPMMPLVYTMKSSFNSIASQNPKTGFPSRCIDFTQFFKCNKFCQTLNCSYKILVYTQMQSL</sequence>
<gene>
    <name evidence="1" type="ORF">PSON_ATCC_30995.1.T0970142</name>
</gene>
<organism evidence="1 2">
    <name type="scientific">Paramecium sonneborni</name>
    <dbReference type="NCBI Taxonomy" id="65129"/>
    <lineage>
        <taxon>Eukaryota</taxon>
        <taxon>Sar</taxon>
        <taxon>Alveolata</taxon>
        <taxon>Ciliophora</taxon>
        <taxon>Intramacronucleata</taxon>
        <taxon>Oligohymenophorea</taxon>
        <taxon>Peniculida</taxon>
        <taxon>Parameciidae</taxon>
        <taxon>Paramecium</taxon>
    </lineage>
</organism>